<comment type="caution">
    <text evidence="1">The sequence shown here is derived from an EMBL/GenBank/DDBJ whole genome shotgun (WGS) entry which is preliminary data.</text>
</comment>
<dbReference type="Proteomes" id="UP001079430">
    <property type="component" value="Unassembled WGS sequence"/>
</dbReference>
<dbReference type="SUPFAM" id="SSF55811">
    <property type="entry name" value="Nudix"/>
    <property type="match status" value="1"/>
</dbReference>
<gene>
    <name evidence="1" type="ORF">O3W52_20415</name>
</gene>
<organism evidence="1 2">
    <name type="scientific">Sinorhizobium psoraleae</name>
    <dbReference type="NCBI Taxonomy" id="520838"/>
    <lineage>
        <taxon>Bacteria</taxon>
        <taxon>Pseudomonadati</taxon>
        <taxon>Pseudomonadota</taxon>
        <taxon>Alphaproteobacteria</taxon>
        <taxon>Hyphomicrobiales</taxon>
        <taxon>Rhizobiaceae</taxon>
        <taxon>Sinorhizobium/Ensifer group</taxon>
        <taxon>Sinorhizobium</taxon>
    </lineage>
</organism>
<dbReference type="RefSeq" id="WP_269282589.1">
    <property type="nucleotide sequence ID" value="NZ_JAPVOI010000004.1"/>
</dbReference>
<evidence type="ECO:0000313" key="2">
    <source>
        <dbReference type="Proteomes" id="UP001079430"/>
    </source>
</evidence>
<protein>
    <submittedName>
        <fullName evidence="1">NUDIX hydrolase</fullName>
    </submittedName>
</protein>
<proteinExistence type="predicted"/>
<evidence type="ECO:0000313" key="1">
    <source>
        <dbReference type="EMBL" id="MCZ4092343.1"/>
    </source>
</evidence>
<dbReference type="GO" id="GO:0016787">
    <property type="term" value="F:hydrolase activity"/>
    <property type="evidence" value="ECO:0007669"/>
    <property type="project" value="UniProtKB-KW"/>
</dbReference>
<dbReference type="EMBL" id="JAPVOI010000004">
    <property type="protein sequence ID" value="MCZ4092343.1"/>
    <property type="molecule type" value="Genomic_DNA"/>
</dbReference>
<dbReference type="Gene3D" id="3.90.79.10">
    <property type="entry name" value="Nucleoside Triphosphate Pyrophosphohydrolase"/>
    <property type="match status" value="1"/>
</dbReference>
<accession>A0ABT4KK69</accession>
<reference evidence="1" key="1">
    <citation type="submission" date="2022-10" db="EMBL/GenBank/DDBJ databases">
        <title>Whole genome sequencing of three plant growth promoting bacteria isolated from Vachellia tortilis subsp. raddiana in Morocco.</title>
        <authorList>
            <person name="Hnini M."/>
            <person name="Zouagui R."/>
            <person name="Zouagui H."/>
            <person name="Chemao Elfihri M.-W."/>
            <person name="Ibrahimi A."/>
            <person name="Sbabou L."/>
            <person name="Aurag J."/>
        </authorList>
    </citation>
    <scope>NUCLEOTIDE SEQUENCE</scope>
    <source>
        <strain evidence="1">LMR678</strain>
    </source>
</reference>
<name>A0ABT4KK69_9HYPH</name>
<keyword evidence="2" id="KW-1185">Reference proteome</keyword>
<dbReference type="InterPro" id="IPR015797">
    <property type="entry name" value="NUDIX_hydrolase-like_dom_sf"/>
</dbReference>
<sequence>MNLLESNRAEWPAEGTVFPVSAVRIDVSPEPHPFHLAEVERAQESWQREIAANPHLFDGRMVLQRAIRIEDGRIVANAHVVPYSTFLWWRKSRAPGALHIFAMPMLLSSDGAMIAIRMGSHTANAGRVYSPGGSLEPEDIVDGRCDIDGNIAREVREETGIELSEATAEPGYHAVHMKGTVVVFRTHRLAATADELVSRVARHVSTDPHPEIDEAVAIRGPEPDAHNYPDFFPAILEWYFAKNGGWADP</sequence>
<keyword evidence="1" id="KW-0378">Hydrolase</keyword>